<dbReference type="OrthoDB" id="2688669at2759"/>
<feature type="region of interest" description="Disordered" evidence="1">
    <location>
        <begin position="178"/>
        <end position="207"/>
    </location>
</feature>
<accession>A0A0D0AFU2</accession>
<feature type="region of interest" description="Disordered" evidence="1">
    <location>
        <begin position="265"/>
        <end position="297"/>
    </location>
</feature>
<evidence type="ECO:0000313" key="3">
    <source>
        <dbReference type="EMBL" id="KIK36994.1"/>
    </source>
</evidence>
<reference evidence="4" key="2">
    <citation type="submission" date="2015-01" db="EMBL/GenBank/DDBJ databases">
        <title>Evolutionary Origins and Diversification of the Mycorrhizal Mutualists.</title>
        <authorList>
            <consortium name="DOE Joint Genome Institute"/>
            <consortium name="Mycorrhizal Genomics Consortium"/>
            <person name="Kohler A."/>
            <person name="Kuo A."/>
            <person name="Nagy L.G."/>
            <person name="Floudas D."/>
            <person name="Copeland A."/>
            <person name="Barry K.W."/>
            <person name="Cichocki N."/>
            <person name="Veneault-Fourrey C."/>
            <person name="LaButti K."/>
            <person name="Lindquist E.A."/>
            <person name="Lipzen A."/>
            <person name="Lundell T."/>
            <person name="Morin E."/>
            <person name="Murat C."/>
            <person name="Riley R."/>
            <person name="Ohm R."/>
            <person name="Sun H."/>
            <person name="Tunlid A."/>
            <person name="Henrissat B."/>
            <person name="Grigoriev I.V."/>
            <person name="Hibbett D.S."/>
            <person name="Martin F."/>
        </authorList>
    </citation>
    <scope>NUCLEOTIDE SEQUENCE [LARGE SCALE GENOMIC DNA]</scope>
    <source>
        <strain evidence="4">UH-Slu-Lm8-n1</strain>
    </source>
</reference>
<dbReference type="HOGENOM" id="CLU_582879_0_0_1"/>
<dbReference type="AlphaFoldDB" id="A0A0D0AFU2"/>
<feature type="region of interest" description="Disordered" evidence="1">
    <location>
        <begin position="82"/>
        <end position="110"/>
    </location>
</feature>
<dbReference type="EMBL" id="KN835482">
    <property type="protein sequence ID" value="KIK36994.1"/>
    <property type="molecule type" value="Genomic_DNA"/>
</dbReference>
<evidence type="ECO:0000256" key="1">
    <source>
        <dbReference type="SAM" id="MobiDB-lite"/>
    </source>
</evidence>
<reference evidence="3 4" key="1">
    <citation type="submission" date="2014-04" db="EMBL/GenBank/DDBJ databases">
        <authorList>
            <consortium name="DOE Joint Genome Institute"/>
            <person name="Kuo A."/>
            <person name="Ruytinx J."/>
            <person name="Rineau F."/>
            <person name="Colpaert J."/>
            <person name="Kohler A."/>
            <person name="Nagy L.G."/>
            <person name="Floudas D."/>
            <person name="Copeland A."/>
            <person name="Barry K.W."/>
            <person name="Cichocki N."/>
            <person name="Veneault-Fourrey C."/>
            <person name="LaButti K."/>
            <person name="Lindquist E.A."/>
            <person name="Lipzen A."/>
            <person name="Lundell T."/>
            <person name="Morin E."/>
            <person name="Murat C."/>
            <person name="Sun H."/>
            <person name="Tunlid A."/>
            <person name="Henrissat B."/>
            <person name="Grigoriev I.V."/>
            <person name="Hibbett D.S."/>
            <person name="Martin F."/>
            <person name="Nordberg H.P."/>
            <person name="Cantor M.N."/>
            <person name="Hua S.X."/>
        </authorList>
    </citation>
    <scope>NUCLEOTIDE SEQUENCE [LARGE SCALE GENOMIC DNA]</scope>
    <source>
        <strain evidence="3 4">UH-Slu-Lm8-n1</strain>
    </source>
</reference>
<keyword evidence="2" id="KW-1133">Transmembrane helix</keyword>
<organism evidence="3 4">
    <name type="scientific">Suillus luteus UH-Slu-Lm8-n1</name>
    <dbReference type="NCBI Taxonomy" id="930992"/>
    <lineage>
        <taxon>Eukaryota</taxon>
        <taxon>Fungi</taxon>
        <taxon>Dikarya</taxon>
        <taxon>Basidiomycota</taxon>
        <taxon>Agaricomycotina</taxon>
        <taxon>Agaricomycetes</taxon>
        <taxon>Agaricomycetidae</taxon>
        <taxon>Boletales</taxon>
        <taxon>Suillineae</taxon>
        <taxon>Suillaceae</taxon>
        <taxon>Suillus</taxon>
    </lineage>
</organism>
<evidence type="ECO:0000256" key="2">
    <source>
        <dbReference type="SAM" id="Phobius"/>
    </source>
</evidence>
<name>A0A0D0AFU2_9AGAM</name>
<dbReference type="Proteomes" id="UP000054485">
    <property type="component" value="Unassembled WGS sequence"/>
</dbReference>
<feature type="compositionally biased region" description="Polar residues" evidence="1">
    <location>
        <begin position="287"/>
        <end position="297"/>
    </location>
</feature>
<evidence type="ECO:0000313" key="4">
    <source>
        <dbReference type="Proteomes" id="UP000054485"/>
    </source>
</evidence>
<dbReference type="InParanoid" id="A0A0D0AFU2"/>
<sequence>MPRCSVGTVTITEESFPITAIWQSIEPTMPSIYLSLGLSLALIYHSVALMYTGRQPFHFLNAPTNASQSTGFDTSDLPDPNVLNGPPMGQDPSFYNTQMDNSLPTSGSNDQFPDLSTYYKSPAAITFPDDDTFLNAQMGGQPPSTIFSDNQFMDLNVYDSQVNAQPSPLPYPTFGFQMPPTSPVRTRADISWPPDASSHSGPPPPYLHGLPPPVLSSDGISSVPIGFKDVPQFRLGESSLPPKVVLPPSSRKRRENKFIAHPYQHRQKFKRRGKAAEVHSGADPSMGPSQPDSESGQFSYLSSCLGPLVYDDANDIHVKIMEEAQKIYLKSTLNKCSLLEEGERRQEVRTALLSATSPYDEESGKAWTTMNEGALYKMLSEPSGNIMSSCKKIVRNKVQSGGRSKDSLPRVHSRQDTSLGKMKMAIGIRSKMRSYETSSSTSYRNLAISRTSKSWIVFAAQLLSLFVAH</sequence>
<keyword evidence="2" id="KW-0812">Transmembrane</keyword>
<feature type="compositionally biased region" description="Polar residues" evidence="1">
    <location>
        <begin position="93"/>
        <end position="110"/>
    </location>
</feature>
<gene>
    <name evidence="3" type="ORF">CY34DRAFT_109297</name>
</gene>
<keyword evidence="4" id="KW-1185">Reference proteome</keyword>
<protein>
    <submittedName>
        <fullName evidence="3">Uncharacterized protein</fullName>
    </submittedName>
</protein>
<feature type="transmembrane region" description="Helical" evidence="2">
    <location>
        <begin position="32"/>
        <end position="51"/>
    </location>
</feature>
<keyword evidence="2" id="KW-0472">Membrane</keyword>
<proteinExistence type="predicted"/>